<dbReference type="GO" id="GO:0044539">
    <property type="term" value="P:long-chain fatty acid import into cell"/>
    <property type="evidence" value="ECO:0007669"/>
    <property type="project" value="TreeGrafter"/>
</dbReference>
<evidence type="ECO:0000256" key="6">
    <source>
        <dbReference type="ARBA" id="ARBA00026121"/>
    </source>
</evidence>
<dbReference type="GO" id="GO:0005886">
    <property type="term" value="C:plasma membrane"/>
    <property type="evidence" value="ECO:0007669"/>
    <property type="project" value="TreeGrafter"/>
</dbReference>
<accession>A0A5N4EDA2</accession>
<reference evidence="11 12" key="1">
    <citation type="journal article" date="2019" name="Mol. Ecol. Resour.">
        <title>Improving Illumina assemblies with Hi-C and long reads: an example with the North African dromedary.</title>
        <authorList>
            <person name="Elbers J.P."/>
            <person name="Rogers M.F."/>
            <person name="Perelman P.L."/>
            <person name="Proskuryakova A.A."/>
            <person name="Serdyukova N.A."/>
            <person name="Johnson W.E."/>
            <person name="Horin P."/>
            <person name="Corander J."/>
            <person name="Murphy D."/>
            <person name="Burger P.A."/>
        </authorList>
    </citation>
    <scope>NUCLEOTIDE SEQUENCE [LARGE SCALE GENOMIC DNA]</scope>
    <source>
        <strain evidence="11">Drom800</strain>
        <tissue evidence="11">Blood</tissue>
    </source>
</reference>
<dbReference type="PANTHER" id="PTHR43107:SF10">
    <property type="entry name" value="LONG-CHAIN FATTY ACID TRANSPORT PROTEIN 6"/>
    <property type="match status" value="1"/>
</dbReference>
<evidence type="ECO:0000256" key="4">
    <source>
        <dbReference type="ARBA" id="ARBA00023055"/>
    </source>
</evidence>
<comment type="similarity">
    <text evidence="1">Belongs to the ATP-dependent AMP-binding enzyme family.</text>
</comment>
<dbReference type="PANTHER" id="PTHR43107">
    <property type="entry name" value="LONG-CHAIN FATTY ACID TRANSPORT PROTEIN"/>
    <property type="match status" value="1"/>
</dbReference>
<keyword evidence="2" id="KW-0436">Ligase</keyword>
<dbReference type="InterPro" id="IPR042099">
    <property type="entry name" value="ANL_N_sf"/>
</dbReference>
<dbReference type="FunFam" id="3.30.300.30:FF:000002">
    <property type="entry name" value="Long-chain fatty acid transport protein 1"/>
    <property type="match status" value="1"/>
</dbReference>
<keyword evidence="4" id="KW-0813">Transport</keyword>
<dbReference type="EC" id="6.2.1.3" evidence="6"/>
<dbReference type="EMBL" id="JWIN03000003">
    <property type="protein sequence ID" value="KAB1281006.1"/>
    <property type="molecule type" value="Genomic_DNA"/>
</dbReference>
<name>A0A5N4EDA2_CAMDR</name>
<evidence type="ECO:0000256" key="8">
    <source>
        <dbReference type="ARBA" id="ARBA00041297"/>
    </source>
</evidence>
<evidence type="ECO:0000256" key="3">
    <source>
        <dbReference type="ARBA" id="ARBA00022832"/>
    </source>
</evidence>
<evidence type="ECO:0000256" key="5">
    <source>
        <dbReference type="ARBA" id="ARBA00023098"/>
    </source>
</evidence>
<comment type="caution">
    <text evidence="11">The sequence shown here is derived from an EMBL/GenBank/DDBJ whole genome shotgun (WGS) entry which is preliminary data.</text>
</comment>
<dbReference type="GO" id="GO:0005789">
    <property type="term" value="C:endoplasmic reticulum membrane"/>
    <property type="evidence" value="ECO:0007669"/>
    <property type="project" value="TreeGrafter"/>
</dbReference>
<evidence type="ECO:0000256" key="7">
    <source>
        <dbReference type="ARBA" id="ARBA00036527"/>
    </source>
</evidence>
<dbReference type="GO" id="GO:0004467">
    <property type="term" value="F:long-chain fatty acid-CoA ligase activity"/>
    <property type="evidence" value="ECO:0007669"/>
    <property type="project" value="UniProtKB-EC"/>
</dbReference>
<dbReference type="InterPro" id="IPR025110">
    <property type="entry name" value="AMP-bd_C"/>
</dbReference>
<protein>
    <recommendedName>
        <fullName evidence="6">long-chain-fatty-acid--CoA ligase</fullName>
        <ecNumber evidence="6">6.2.1.3</ecNumber>
    </recommendedName>
    <alternativeName>
        <fullName evidence="8">Long-chain-fatty-acid--CoA ligase</fullName>
    </alternativeName>
</protein>
<comment type="catalytic activity">
    <reaction evidence="7">
        <text>a very long-chain fatty acid + ATP + CoA = a very long-chain fatty acyl-CoA + AMP + diphosphate</text>
        <dbReference type="Rhea" id="RHEA:54536"/>
        <dbReference type="ChEBI" id="CHEBI:30616"/>
        <dbReference type="ChEBI" id="CHEBI:33019"/>
        <dbReference type="ChEBI" id="CHEBI:57287"/>
        <dbReference type="ChEBI" id="CHEBI:58950"/>
        <dbReference type="ChEBI" id="CHEBI:138261"/>
        <dbReference type="ChEBI" id="CHEBI:456215"/>
    </reaction>
    <physiologicalReaction direction="left-to-right" evidence="7">
        <dbReference type="Rhea" id="RHEA:54537"/>
    </physiologicalReaction>
</comment>
<gene>
    <name evidence="11" type="ORF">Cadr_000004589</name>
</gene>
<evidence type="ECO:0000313" key="11">
    <source>
        <dbReference type="EMBL" id="KAB1281006.1"/>
    </source>
</evidence>
<keyword evidence="5" id="KW-0443">Lipid metabolism</keyword>
<evidence type="ECO:0000256" key="9">
    <source>
        <dbReference type="ARBA" id="ARBA00048666"/>
    </source>
</evidence>
<dbReference type="AlphaFoldDB" id="A0A5N4EDA2"/>
<evidence type="ECO:0000256" key="1">
    <source>
        <dbReference type="ARBA" id="ARBA00006432"/>
    </source>
</evidence>
<dbReference type="InterPro" id="IPR045851">
    <property type="entry name" value="AMP-bd_C_sf"/>
</dbReference>
<dbReference type="GO" id="GO:0005324">
    <property type="term" value="F:long-chain fatty acid transmembrane transporter activity"/>
    <property type="evidence" value="ECO:0007669"/>
    <property type="project" value="TreeGrafter"/>
</dbReference>
<keyword evidence="3" id="KW-0276">Fatty acid metabolism</keyword>
<dbReference type="Gene3D" id="3.40.50.12780">
    <property type="entry name" value="N-terminal domain of ligase-like"/>
    <property type="match status" value="1"/>
</dbReference>
<dbReference type="Gene3D" id="3.30.300.30">
    <property type="match status" value="1"/>
</dbReference>
<dbReference type="Pfam" id="PF13193">
    <property type="entry name" value="AMP-binding_C"/>
    <property type="match status" value="1"/>
</dbReference>
<evidence type="ECO:0000259" key="10">
    <source>
        <dbReference type="Pfam" id="PF13193"/>
    </source>
</evidence>
<evidence type="ECO:0000256" key="2">
    <source>
        <dbReference type="ARBA" id="ARBA00022598"/>
    </source>
</evidence>
<keyword evidence="4" id="KW-0445">Lipid transport</keyword>
<comment type="catalytic activity">
    <reaction evidence="9">
        <text>tetracosanoate + ATP + CoA = tetracosanoyl-CoA + AMP + diphosphate</text>
        <dbReference type="Rhea" id="RHEA:33639"/>
        <dbReference type="ChEBI" id="CHEBI:30616"/>
        <dbReference type="ChEBI" id="CHEBI:31014"/>
        <dbReference type="ChEBI" id="CHEBI:33019"/>
        <dbReference type="ChEBI" id="CHEBI:57287"/>
        <dbReference type="ChEBI" id="CHEBI:65052"/>
        <dbReference type="ChEBI" id="CHEBI:456215"/>
    </reaction>
    <physiologicalReaction direction="left-to-right" evidence="9">
        <dbReference type="Rhea" id="RHEA:33640"/>
    </physiologicalReaction>
</comment>
<feature type="domain" description="AMP-binding enzyme C-terminal" evidence="10">
    <location>
        <begin position="108"/>
        <end position="184"/>
    </location>
</feature>
<proteinExistence type="inferred from homology"/>
<dbReference type="Proteomes" id="UP000299084">
    <property type="component" value="Unassembled WGS sequence"/>
</dbReference>
<keyword evidence="12" id="KW-1185">Reference proteome</keyword>
<evidence type="ECO:0000313" key="12">
    <source>
        <dbReference type="Proteomes" id="UP000299084"/>
    </source>
</evidence>
<dbReference type="SUPFAM" id="SSF56801">
    <property type="entry name" value="Acetyl-CoA synthetase-like"/>
    <property type="match status" value="1"/>
</dbReference>
<sequence length="232" mass="26749">MLFFTFDLIKYDFQKDEPIRNEQGWCSHVKKGEPGLLVSRVNAKNPFFGYAGNKKQTEEKLLRDVFKKGDVYFNTGDIIVQDQENFLYFWDRTGDTFRWKGENVATTEVADIIGMLDFIQEANVYGVAVPGHEGKAGMASITVKPNKSLDLEKVYEQVVTFLPAYACPKFLRIQEKMETTGTFKLLKFQLVEEGFSPLKVSDPLYFMDSLKKAYIPLTKEIYDQIMLEEIKL</sequence>
<organism evidence="11 12">
    <name type="scientific">Camelus dromedarius</name>
    <name type="common">Dromedary</name>
    <name type="synonym">Arabian camel</name>
    <dbReference type="NCBI Taxonomy" id="9838"/>
    <lineage>
        <taxon>Eukaryota</taxon>
        <taxon>Metazoa</taxon>
        <taxon>Chordata</taxon>
        <taxon>Craniata</taxon>
        <taxon>Vertebrata</taxon>
        <taxon>Euteleostomi</taxon>
        <taxon>Mammalia</taxon>
        <taxon>Eutheria</taxon>
        <taxon>Laurasiatheria</taxon>
        <taxon>Artiodactyla</taxon>
        <taxon>Tylopoda</taxon>
        <taxon>Camelidae</taxon>
        <taxon>Camelus</taxon>
    </lineage>
</organism>